<dbReference type="AlphaFoldDB" id="A0A6C2ULJ8"/>
<evidence type="ECO:0000313" key="1">
    <source>
        <dbReference type="EMBL" id="VGO21125.1"/>
    </source>
</evidence>
<organism evidence="1 2">
    <name type="scientific">Pontiella sulfatireligans</name>
    <dbReference type="NCBI Taxonomy" id="2750658"/>
    <lineage>
        <taxon>Bacteria</taxon>
        <taxon>Pseudomonadati</taxon>
        <taxon>Kiritimatiellota</taxon>
        <taxon>Kiritimatiellia</taxon>
        <taxon>Kiritimatiellales</taxon>
        <taxon>Pontiellaceae</taxon>
        <taxon>Pontiella</taxon>
    </lineage>
</organism>
<sequence>MNATAPSKESTKTVDLPEWLVDEMQHTSDVCHGLPPERLLELAACWGLSMLRDIFRDAKEEQAICDQSAGPDSSHTPNLIEYESIVAATTRTFTQRFLDGCPGLTIREVSGLLKALADEEPLRAGEFVADMLKWLKGEEASR</sequence>
<protein>
    <submittedName>
        <fullName evidence="1">Uncharacterized protein</fullName>
    </submittedName>
</protein>
<reference evidence="1 2" key="1">
    <citation type="submission" date="2019-04" db="EMBL/GenBank/DDBJ databases">
        <authorList>
            <person name="Van Vliet M D."/>
        </authorList>
    </citation>
    <scope>NUCLEOTIDE SEQUENCE [LARGE SCALE GENOMIC DNA]</scope>
    <source>
        <strain evidence="1 2">F21</strain>
    </source>
</reference>
<proteinExistence type="predicted"/>
<evidence type="ECO:0000313" key="2">
    <source>
        <dbReference type="Proteomes" id="UP000346198"/>
    </source>
</evidence>
<dbReference type="RefSeq" id="WP_136062609.1">
    <property type="nucleotide sequence ID" value="NZ_CAAHFH010000002.1"/>
</dbReference>
<dbReference type="Proteomes" id="UP000346198">
    <property type="component" value="Unassembled WGS sequence"/>
</dbReference>
<gene>
    <name evidence="1" type="ORF">SCARR_03195</name>
</gene>
<accession>A0A6C2ULJ8</accession>
<dbReference type="EMBL" id="CAAHFH010000002">
    <property type="protein sequence ID" value="VGO21125.1"/>
    <property type="molecule type" value="Genomic_DNA"/>
</dbReference>
<name>A0A6C2ULJ8_9BACT</name>
<keyword evidence="2" id="KW-1185">Reference proteome</keyword>